<dbReference type="Pfam" id="PF01658">
    <property type="entry name" value="Inos-1-P_synth"/>
    <property type="match status" value="1"/>
</dbReference>
<dbReference type="InterPro" id="IPR036291">
    <property type="entry name" value="NAD(P)-bd_dom_sf"/>
</dbReference>
<feature type="domain" description="Myo-inositol-1-phosphate synthase GAPDH-like" evidence="2">
    <location>
        <begin position="238"/>
        <end position="342"/>
    </location>
</feature>
<evidence type="ECO:0000313" key="4">
    <source>
        <dbReference type="Proteomes" id="UP000199207"/>
    </source>
</evidence>
<evidence type="ECO:0000259" key="2">
    <source>
        <dbReference type="Pfam" id="PF01658"/>
    </source>
</evidence>
<dbReference type="AlphaFoldDB" id="A0A1I1EZ85"/>
<dbReference type="InterPro" id="IPR002587">
    <property type="entry name" value="Myo-inos-1-P_Synthase"/>
</dbReference>
<accession>A0A1I1EZ85</accession>
<keyword evidence="4" id="KW-1185">Reference proteome</keyword>
<dbReference type="RefSeq" id="WP_093836939.1">
    <property type="nucleotide sequence ID" value="NZ_FOLM01000001.1"/>
</dbReference>
<dbReference type="InterPro" id="IPR013021">
    <property type="entry name" value="Myo-inos-1-P_Synthase_GAPDH"/>
</dbReference>
<dbReference type="Gene3D" id="3.40.50.720">
    <property type="entry name" value="NAD(P)-binding Rossmann-like Domain"/>
    <property type="match status" value="1"/>
</dbReference>
<dbReference type="Proteomes" id="UP000199207">
    <property type="component" value="Unassembled WGS sequence"/>
</dbReference>
<gene>
    <name evidence="3" type="ORF">SAMN05421773_101538</name>
</gene>
<dbReference type="EMBL" id="FOLM01000001">
    <property type="protein sequence ID" value="SFB92307.1"/>
    <property type="molecule type" value="Genomic_DNA"/>
</dbReference>
<sequence length="411" mass="42521">MSPTPAPAPEPASGSASAPAPAARIGAWFIGARGSVATTATVGALALRAGLAPAAGCVTELPELAPARLPALAGLLTGGHDIATDPLPKRAEELAAGGVLPGELARSLERELRDADRRIRPGAGPGPETQRAAARRIADDLTAFRDRHGLDRVVVVDLSSTEPPAAPAPELDSLDRLEAALDAGASPLPLSSLYAYAAFRADCPFVSFTPSPGPRPPALGELAERRQLPWAGSDGKTGETLLKTALAPMFATRALQVRSWTSVNLLGGGDGRTLADPANAASKTRTKAQGLEAILGRPVDGPMHIDYVPDLGDWKTAWDLISFEGFLGTRMSMQFTWHGCDSALAAPLVLDLVRLTARAAEAGECGPLAPLAFFFKDPAGTGRHDLAGQWDSLTAWAATALAGDARGEAAR</sequence>
<dbReference type="GO" id="GO:0004512">
    <property type="term" value="F:inositol-3-phosphate synthase activity"/>
    <property type="evidence" value="ECO:0007669"/>
    <property type="project" value="InterPro"/>
</dbReference>
<dbReference type="PANTHER" id="PTHR11510">
    <property type="entry name" value="MYO-INOSITOL-1 PHOSPHATE SYNTHASE"/>
    <property type="match status" value="1"/>
</dbReference>
<dbReference type="GO" id="GO:0008654">
    <property type="term" value="P:phospholipid biosynthetic process"/>
    <property type="evidence" value="ECO:0007669"/>
    <property type="project" value="InterPro"/>
</dbReference>
<dbReference type="STRING" id="910347.SAMN05421773_101538"/>
<dbReference type="GO" id="GO:0006021">
    <property type="term" value="P:inositol biosynthetic process"/>
    <property type="evidence" value="ECO:0007669"/>
    <property type="project" value="InterPro"/>
</dbReference>
<dbReference type="Gene3D" id="3.30.360.10">
    <property type="entry name" value="Dihydrodipicolinate Reductase, domain 2"/>
    <property type="match status" value="1"/>
</dbReference>
<evidence type="ECO:0000313" key="3">
    <source>
        <dbReference type="EMBL" id="SFB92307.1"/>
    </source>
</evidence>
<proteinExistence type="inferred from homology"/>
<dbReference type="PIRSF" id="PIRSF015578">
    <property type="entry name" value="Myoinos-ppht_syn"/>
    <property type="match status" value="1"/>
</dbReference>
<organism evidence="3 4">
    <name type="scientific">Streptomyces aidingensis</name>
    <dbReference type="NCBI Taxonomy" id="910347"/>
    <lineage>
        <taxon>Bacteria</taxon>
        <taxon>Bacillati</taxon>
        <taxon>Actinomycetota</taxon>
        <taxon>Actinomycetes</taxon>
        <taxon>Kitasatosporales</taxon>
        <taxon>Streptomycetaceae</taxon>
        <taxon>Streptomyces</taxon>
    </lineage>
</organism>
<protein>
    <submittedName>
        <fullName evidence="3">Myo-inositol-1-phosphate synthase</fullName>
    </submittedName>
</protein>
<dbReference type="SUPFAM" id="SSF55347">
    <property type="entry name" value="Glyceraldehyde-3-phosphate dehydrogenase-like, C-terminal domain"/>
    <property type="match status" value="1"/>
</dbReference>
<dbReference type="OrthoDB" id="729130at2"/>
<comment type="similarity">
    <text evidence="1">Belongs to the myo-inositol 1-phosphate synthase family.</text>
</comment>
<reference evidence="3 4" key="1">
    <citation type="submission" date="2016-10" db="EMBL/GenBank/DDBJ databases">
        <authorList>
            <person name="de Groot N.N."/>
        </authorList>
    </citation>
    <scope>NUCLEOTIDE SEQUENCE [LARGE SCALE GENOMIC DNA]</scope>
    <source>
        <strain evidence="3 4">CGMCC 4.5739</strain>
    </source>
</reference>
<evidence type="ECO:0000256" key="1">
    <source>
        <dbReference type="ARBA" id="ARBA00010813"/>
    </source>
</evidence>
<dbReference type="Pfam" id="PF07994">
    <property type="entry name" value="NAD_binding_5"/>
    <property type="match status" value="1"/>
</dbReference>
<name>A0A1I1EZ85_9ACTN</name>
<dbReference type="SUPFAM" id="SSF51735">
    <property type="entry name" value="NAD(P)-binding Rossmann-fold domains"/>
    <property type="match status" value="1"/>
</dbReference>